<protein>
    <submittedName>
        <fullName evidence="1">Uncharacterized protein</fullName>
    </submittedName>
</protein>
<sequence>MFSKKSFNTKKIYLEKIIDKIFIFICNIVHGNVLY</sequence>
<dbReference type="KEGG" id="cpa:CP_0192"/>
<organism evidence="1 2">
    <name type="scientific">Chlamydia pneumoniae</name>
    <name type="common">Chlamydophila pneumoniae</name>
    <dbReference type="NCBI Taxonomy" id="83558"/>
    <lineage>
        <taxon>Bacteria</taxon>
        <taxon>Pseudomonadati</taxon>
        <taxon>Chlamydiota</taxon>
        <taxon>Chlamydiia</taxon>
        <taxon>Chlamydiales</taxon>
        <taxon>Chlamydiaceae</taxon>
        <taxon>Chlamydia/Chlamydophila group</taxon>
        <taxon>Chlamydia</taxon>
    </lineage>
</organism>
<proteinExistence type="predicted"/>
<name>Q9K2C5_CHLPN</name>
<dbReference type="Proteomes" id="UP000000583">
    <property type="component" value="Chromosome"/>
</dbReference>
<evidence type="ECO:0000313" key="1">
    <source>
        <dbReference type="EMBL" id="AAF38065.1"/>
    </source>
</evidence>
<gene>
    <name evidence="1" type="ordered locus">CP_0192</name>
</gene>
<evidence type="ECO:0000313" key="2">
    <source>
        <dbReference type="Proteomes" id="UP000000583"/>
    </source>
</evidence>
<dbReference type="PIR" id="F81603">
    <property type="entry name" value="F81603"/>
</dbReference>
<reference evidence="1 2" key="1">
    <citation type="journal article" date="2000" name="Nucleic Acids Res.">
        <title>Genome sequences of Chlamydia trachomatis MoPn and Chlamydia pneumoniae AR39.</title>
        <authorList>
            <person name="Read T.D."/>
            <person name="Brunham R.C."/>
            <person name="Shen C."/>
            <person name="Gill S.R."/>
            <person name="Heidelberg J.F."/>
            <person name="White O."/>
            <person name="Hickey E.K."/>
            <person name="Peterson J.D."/>
            <person name="Utterback T.R."/>
            <person name="Berry K.J."/>
            <person name="Bass S."/>
            <person name="Linher K.D."/>
            <person name="Weidman J.F."/>
            <person name="Khouri H.M."/>
            <person name="Craven B."/>
            <person name="Bowman C."/>
            <person name="Dodson R.J."/>
            <person name="Gwinn M.L."/>
            <person name="Nelson W.C."/>
            <person name="DeBoy R.T."/>
            <person name="Kolonay J.F."/>
            <person name="McClarty G."/>
            <person name="Salzberg S.L."/>
            <person name="Eisen J.A."/>
            <person name="Fraser C.M."/>
        </authorList>
    </citation>
    <scope>NUCLEOTIDE SEQUENCE [LARGE SCALE GENOMIC DNA]</scope>
    <source>
        <strain evidence="1 2">AR39</strain>
    </source>
</reference>
<dbReference type="EMBL" id="AE002161">
    <property type="protein sequence ID" value="AAF38065.1"/>
    <property type="molecule type" value="Genomic_DNA"/>
</dbReference>
<accession>Q9K2C5</accession>
<dbReference type="AlphaFoldDB" id="Q9K2C5"/>